<sequence length="70" mass="7117">MPVAGGQRAGGRSGGAGFFFWFIAEVGGKLGVRQGSAMTSHSHGPSLGLSNVGFAEEPDNLCQRIAAHSS</sequence>
<reference evidence="1" key="1">
    <citation type="submission" date="2018-01" db="EMBL/GenBank/DDBJ databases">
        <authorList>
            <person name="Clerissi C."/>
        </authorList>
    </citation>
    <scope>NUCLEOTIDE SEQUENCE</scope>
    <source>
        <strain evidence="1">Cupriavidus taiwanensis STM 3521</strain>
    </source>
</reference>
<organism evidence="1">
    <name type="scientific">Cupriavidus taiwanensis</name>
    <dbReference type="NCBI Taxonomy" id="164546"/>
    <lineage>
        <taxon>Bacteria</taxon>
        <taxon>Pseudomonadati</taxon>
        <taxon>Pseudomonadota</taxon>
        <taxon>Betaproteobacteria</taxon>
        <taxon>Burkholderiales</taxon>
        <taxon>Burkholderiaceae</taxon>
        <taxon>Cupriavidus</taxon>
    </lineage>
</organism>
<dbReference type="EMBL" id="OFSP01000039">
    <property type="protein sequence ID" value="SOY68848.1"/>
    <property type="molecule type" value="Genomic_DNA"/>
</dbReference>
<evidence type="ECO:0000313" key="1">
    <source>
        <dbReference type="EMBL" id="SOY68848.1"/>
    </source>
</evidence>
<name>A0A375CF30_9BURK</name>
<gene>
    <name evidence="1" type="ORF">CBM2589_A90318</name>
</gene>
<proteinExistence type="predicted"/>
<accession>A0A375CF30</accession>
<dbReference type="AlphaFoldDB" id="A0A375CF30"/>
<comment type="caution">
    <text evidence="1">The sequence shown here is derived from an EMBL/GenBank/DDBJ whole genome shotgun (WGS) entry which is preliminary data.</text>
</comment>
<protein>
    <submittedName>
        <fullName evidence="1">Uncharacterized protein</fullName>
    </submittedName>
</protein>
<dbReference type="Proteomes" id="UP000256297">
    <property type="component" value="Chromosome CBM2589_a"/>
</dbReference>